<evidence type="ECO:0000313" key="2">
    <source>
        <dbReference type="Proteomes" id="UP000602442"/>
    </source>
</evidence>
<accession>A0ABS0N272</accession>
<dbReference type="RefSeq" id="WP_197919812.1">
    <property type="nucleotide sequence ID" value="NZ_CAWPTA010000006.1"/>
</dbReference>
<organism evidence="1 2">
    <name type="scientific">Aurantiacibacter sediminis</name>
    <dbReference type="NCBI Taxonomy" id="2793064"/>
    <lineage>
        <taxon>Bacteria</taxon>
        <taxon>Pseudomonadati</taxon>
        <taxon>Pseudomonadota</taxon>
        <taxon>Alphaproteobacteria</taxon>
        <taxon>Sphingomonadales</taxon>
        <taxon>Erythrobacteraceae</taxon>
        <taxon>Aurantiacibacter</taxon>
    </lineage>
</organism>
<gene>
    <name evidence="1" type="ORF">I5L03_00810</name>
</gene>
<dbReference type="Proteomes" id="UP000602442">
    <property type="component" value="Unassembled WGS sequence"/>
</dbReference>
<dbReference type="InterPro" id="IPR007420">
    <property type="entry name" value="DUF465"/>
</dbReference>
<keyword evidence="2" id="KW-1185">Reference proteome</keyword>
<proteinExistence type="predicted"/>
<sequence>MSARFYKLTELHQKLDAALRMESMRRLPDQLKVMALKRRKLRVKEHLVRLTPSHVLATSRG</sequence>
<dbReference type="Pfam" id="PF04325">
    <property type="entry name" value="DUF465"/>
    <property type="match status" value="1"/>
</dbReference>
<reference evidence="1 2" key="1">
    <citation type="submission" date="2020-11" db="EMBL/GenBank/DDBJ databases">
        <title>Erythrobacter sediminis sp. nov., a marine bacterium from a tidal flat of Garorim Bay.</title>
        <authorList>
            <person name="Kim D."/>
            <person name="Yoo Y."/>
            <person name="Kim J.-J."/>
        </authorList>
    </citation>
    <scope>NUCLEOTIDE SEQUENCE [LARGE SCALE GENOMIC DNA]</scope>
    <source>
        <strain evidence="1 2">JGD-13</strain>
    </source>
</reference>
<name>A0ABS0N272_9SPHN</name>
<dbReference type="Gene3D" id="6.10.280.50">
    <property type="match status" value="1"/>
</dbReference>
<dbReference type="InterPro" id="IPR038444">
    <property type="entry name" value="DUF465_sf"/>
</dbReference>
<evidence type="ECO:0000313" key="1">
    <source>
        <dbReference type="EMBL" id="MBH5321119.1"/>
    </source>
</evidence>
<protein>
    <submittedName>
        <fullName evidence="1">YdcH family protein</fullName>
    </submittedName>
</protein>
<comment type="caution">
    <text evidence="1">The sequence shown here is derived from an EMBL/GenBank/DDBJ whole genome shotgun (WGS) entry which is preliminary data.</text>
</comment>
<dbReference type="EMBL" id="JAEANY010000001">
    <property type="protein sequence ID" value="MBH5321119.1"/>
    <property type="molecule type" value="Genomic_DNA"/>
</dbReference>